<sequence length="314" mass="33622">MAAEEGRPAPAQPSNTSSAEEPDATPPSSARGDAGRVDAHHHVWDLSVRPEPWITGDAMAPIARTFTVDDLAPHAAAAGVTTTVLVQTVSEIDQTRDFLALAASSDLVGAVTGWVDLTSPSVADDLAALRDAPGGEYLRAIRHGVQSEPDPAWLCRPDVRRGLRAVANAGLRYELLTYPVQLPAVLSTVADLPELSFVLDHCSKPAIAAGQMHPWADQIRELARLPNVTCKLSGLVTEADWATWDVATLRPYVEVVLEAFGPERVMFGSDWPVCLLASSYADWVAAAEELTAHLSEAERAAIFGGTARRFYDLA</sequence>
<dbReference type="EMBL" id="QTUC01000001">
    <property type="protein sequence ID" value="REF34907.1"/>
    <property type="molecule type" value="Genomic_DNA"/>
</dbReference>
<evidence type="ECO:0000313" key="4">
    <source>
        <dbReference type="EMBL" id="REF34907.1"/>
    </source>
</evidence>
<evidence type="ECO:0000259" key="3">
    <source>
        <dbReference type="Pfam" id="PF04909"/>
    </source>
</evidence>
<dbReference type="SUPFAM" id="SSF51556">
    <property type="entry name" value="Metallo-dependent hydrolases"/>
    <property type="match status" value="1"/>
</dbReference>
<dbReference type="InterPro" id="IPR032466">
    <property type="entry name" value="Metal_Hydrolase"/>
</dbReference>
<dbReference type="InterPro" id="IPR052350">
    <property type="entry name" value="Metallo-dep_Lactonases"/>
</dbReference>
<dbReference type="Pfam" id="PF04909">
    <property type="entry name" value="Amidohydro_2"/>
    <property type="match status" value="1"/>
</dbReference>
<proteinExistence type="inferred from homology"/>
<comment type="caution">
    <text evidence="4">The sequence shown here is derived from an EMBL/GenBank/DDBJ whole genome shotgun (WGS) entry which is preliminary data.</text>
</comment>
<reference evidence="4 5" key="1">
    <citation type="submission" date="2018-08" db="EMBL/GenBank/DDBJ databases">
        <title>Sequencing the genomes of 1000 actinobacteria strains.</title>
        <authorList>
            <person name="Klenk H.-P."/>
        </authorList>
    </citation>
    <scope>NUCLEOTIDE SEQUENCE [LARGE SCALE GENOMIC DNA]</scope>
    <source>
        <strain evidence="4 5">DSM 22891</strain>
    </source>
</reference>
<gene>
    <name evidence="4" type="ORF">DFJ64_0273</name>
</gene>
<evidence type="ECO:0000313" key="5">
    <source>
        <dbReference type="Proteomes" id="UP000256485"/>
    </source>
</evidence>
<comment type="similarity">
    <text evidence="1">Belongs to the metallo-dependent hydrolases superfamily.</text>
</comment>
<dbReference type="InterPro" id="IPR006680">
    <property type="entry name" value="Amidohydro-rel"/>
</dbReference>
<accession>A0A3D9V060</accession>
<dbReference type="PANTHER" id="PTHR43569:SF2">
    <property type="entry name" value="AMIDOHYDROLASE-RELATED DOMAIN-CONTAINING PROTEIN"/>
    <property type="match status" value="1"/>
</dbReference>
<protein>
    <submittedName>
        <fullName evidence="4">L-fuconolactonase</fullName>
    </submittedName>
</protein>
<dbReference type="GO" id="GO:0016787">
    <property type="term" value="F:hydrolase activity"/>
    <property type="evidence" value="ECO:0007669"/>
    <property type="project" value="InterPro"/>
</dbReference>
<dbReference type="Gene3D" id="3.20.20.140">
    <property type="entry name" value="Metal-dependent hydrolases"/>
    <property type="match status" value="1"/>
</dbReference>
<dbReference type="AlphaFoldDB" id="A0A3D9V060"/>
<dbReference type="RefSeq" id="WP_115848786.1">
    <property type="nucleotide sequence ID" value="NZ_QTUC01000001.1"/>
</dbReference>
<feature type="domain" description="Amidohydrolase-related" evidence="3">
    <location>
        <begin position="37"/>
        <end position="313"/>
    </location>
</feature>
<dbReference type="PANTHER" id="PTHR43569">
    <property type="entry name" value="AMIDOHYDROLASE"/>
    <property type="match status" value="1"/>
</dbReference>
<organism evidence="4 5">
    <name type="scientific">Thermasporomyces composti</name>
    <dbReference type="NCBI Taxonomy" id="696763"/>
    <lineage>
        <taxon>Bacteria</taxon>
        <taxon>Bacillati</taxon>
        <taxon>Actinomycetota</taxon>
        <taxon>Actinomycetes</taxon>
        <taxon>Propionibacteriales</taxon>
        <taxon>Nocardioidaceae</taxon>
        <taxon>Thermasporomyces</taxon>
    </lineage>
</organism>
<dbReference type="Proteomes" id="UP000256485">
    <property type="component" value="Unassembled WGS sequence"/>
</dbReference>
<feature type="region of interest" description="Disordered" evidence="2">
    <location>
        <begin position="1"/>
        <end position="36"/>
    </location>
</feature>
<evidence type="ECO:0000256" key="1">
    <source>
        <dbReference type="ARBA" id="ARBA00038310"/>
    </source>
</evidence>
<name>A0A3D9V060_THECX</name>
<evidence type="ECO:0000256" key="2">
    <source>
        <dbReference type="SAM" id="MobiDB-lite"/>
    </source>
</evidence>
<keyword evidence="5" id="KW-1185">Reference proteome</keyword>
<dbReference type="OrthoDB" id="5450317at2"/>